<accession>A0A4R2RW80</accession>
<keyword evidence="1" id="KW-0808">Transferase</keyword>
<keyword evidence="2" id="KW-1185">Reference proteome</keyword>
<protein>
    <submittedName>
        <fullName evidence="1">Glutaconate CoA-transferase subunit A</fullName>
    </submittedName>
</protein>
<gene>
    <name evidence="1" type="ORF">EDD73_10296</name>
</gene>
<comment type="caution">
    <text evidence="1">The sequence shown here is derived from an EMBL/GenBank/DDBJ whole genome shotgun (WGS) entry which is preliminary data.</text>
</comment>
<evidence type="ECO:0000313" key="1">
    <source>
        <dbReference type="EMBL" id="TCP68700.1"/>
    </source>
</evidence>
<dbReference type="EMBL" id="SLXT01000002">
    <property type="protein sequence ID" value="TCP68700.1"/>
    <property type="molecule type" value="Genomic_DNA"/>
</dbReference>
<dbReference type="RefSeq" id="WP_131917898.1">
    <property type="nucleotide sequence ID" value="NZ_JAOQNU010000002.1"/>
</dbReference>
<dbReference type="InterPro" id="IPR004165">
    <property type="entry name" value="CoA_trans_fam_I"/>
</dbReference>
<proteinExistence type="predicted"/>
<reference evidence="1 2" key="1">
    <citation type="submission" date="2019-03" db="EMBL/GenBank/DDBJ databases">
        <title>Genomic Encyclopedia of Type Strains, Phase IV (KMG-IV): sequencing the most valuable type-strain genomes for metagenomic binning, comparative biology and taxonomic classification.</title>
        <authorList>
            <person name="Goeker M."/>
        </authorList>
    </citation>
    <scope>NUCLEOTIDE SEQUENCE [LARGE SCALE GENOMIC DNA]</scope>
    <source>
        <strain evidence="1 2">DSM 11170</strain>
    </source>
</reference>
<dbReference type="Gene3D" id="3.30.30.40">
    <property type="match status" value="1"/>
</dbReference>
<sequence>MTQQKRISLKEAAGLIKDGDAITFSGFTIWRRPFAMIYELIRQGRKNLHLMEVNGGTHTDMFAGAGALGIWESCWAGHELYGKLGANVSRRAQAGEMLVEDYSHVHMVCRFAAGSMGLPYYPTYASLGTDILNPAYDTLGNAGLRDGSNPKIPRHKYLHATSDFYEPSHLLHIPAARPDWCIVQAQLVGEEGTIRINGQKYSDEEAIKSAERVIVLAESVVPESALRQEPERNLIPPYFVDYIIEVPWGAHPTGVYGNYEVDGKFINDYYNRTKTQEGFDAWAQEWIYGVESHEEYLAKLGISRLESLRANPMLKYSTNVKRGSRS</sequence>
<dbReference type="Gene3D" id="3.40.1080.10">
    <property type="entry name" value="Glutaconate Coenzyme A-transferase"/>
    <property type="match status" value="1"/>
</dbReference>
<dbReference type="GO" id="GO:0008410">
    <property type="term" value="F:CoA-transferase activity"/>
    <property type="evidence" value="ECO:0007669"/>
    <property type="project" value="InterPro"/>
</dbReference>
<name>A0A4R2RW80_9FIRM</name>
<dbReference type="OrthoDB" id="9777193at2"/>
<dbReference type="InterPro" id="IPR037171">
    <property type="entry name" value="NagB/RpiA_transferase-like"/>
</dbReference>
<evidence type="ECO:0000313" key="2">
    <source>
        <dbReference type="Proteomes" id="UP000294813"/>
    </source>
</evidence>
<organism evidence="1 2">
    <name type="scientific">Heliophilum fasciatum</name>
    <dbReference type="NCBI Taxonomy" id="35700"/>
    <lineage>
        <taxon>Bacteria</taxon>
        <taxon>Bacillati</taxon>
        <taxon>Bacillota</taxon>
        <taxon>Clostridia</taxon>
        <taxon>Eubacteriales</taxon>
        <taxon>Heliobacteriaceae</taxon>
        <taxon>Heliophilum</taxon>
    </lineage>
</organism>
<dbReference type="SUPFAM" id="SSF100950">
    <property type="entry name" value="NagB/RpiA/CoA transferase-like"/>
    <property type="match status" value="1"/>
</dbReference>
<dbReference type="SMART" id="SM00882">
    <property type="entry name" value="CoA_trans"/>
    <property type="match status" value="1"/>
</dbReference>
<dbReference type="Proteomes" id="UP000294813">
    <property type="component" value="Unassembled WGS sequence"/>
</dbReference>
<dbReference type="AlphaFoldDB" id="A0A4R2RW80"/>
<dbReference type="Pfam" id="PF01144">
    <property type="entry name" value="CoA_trans"/>
    <property type="match status" value="1"/>
</dbReference>